<dbReference type="RefSeq" id="WP_319960634.1">
    <property type="nucleotide sequence ID" value="NZ_JAXARY010000002.1"/>
</dbReference>
<reference evidence="1 2" key="1">
    <citation type="submission" date="2023-11" db="EMBL/GenBank/DDBJ databases">
        <authorList>
            <person name="Ouyang M.-Y."/>
        </authorList>
    </citation>
    <scope>NUCLEOTIDE SEQUENCE [LARGE SCALE GENOMIC DNA]</scope>
    <source>
        <strain evidence="1 2">OY6</strain>
    </source>
</reference>
<sequence length="65" mass="7542">MQLNKQWQAEQGVVQELFCSPESEAVFSVSPEYNKENAMPVFWPRRDCQFVQSLEMIPVGYITSI</sequence>
<dbReference type="EMBL" id="JAXARY010000002">
    <property type="protein sequence ID" value="MDX8126455.1"/>
    <property type="molecule type" value="Genomic_DNA"/>
</dbReference>
<proteinExistence type="predicted"/>
<evidence type="ECO:0000313" key="1">
    <source>
        <dbReference type="EMBL" id="MDX8126455.1"/>
    </source>
</evidence>
<evidence type="ECO:0000313" key="2">
    <source>
        <dbReference type="Proteomes" id="UP001284537"/>
    </source>
</evidence>
<dbReference type="Proteomes" id="UP001284537">
    <property type="component" value="Unassembled WGS sequence"/>
</dbReference>
<organism evidence="1 2">
    <name type="scientific">Methylomonas defluvii</name>
    <dbReference type="NCBI Taxonomy" id="3045149"/>
    <lineage>
        <taxon>Bacteria</taxon>
        <taxon>Pseudomonadati</taxon>
        <taxon>Pseudomonadota</taxon>
        <taxon>Gammaproteobacteria</taxon>
        <taxon>Methylococcales</taxon>
        <taxon>Methylococcaceae</taxon>
        <taxon>Methylomonas</taxon>
    </lineage>
</organism>
<name>A0ABU4UAL3_9GAMM</name>
<protein>
    <submittedName>
        <fullName evidence="1">Uncharacterized protein</fullName>
    </submittedName>
</protein>
<comment type="caution">
    <text evidence="1">The sequence shown here is derived from an EMBL/GenBank/DDBJ whole genome shotgun (WGS) entry which is preliminary data.</text>
</comment>
<accession>A0ABU4UAL3</accession>
<keyword evidence="2" id="KW-1185">Reference proteome</keyword>
<gene>
    <name evidence="1" type="ORF">QLH52_04125</name>
</gene>